<dbReference type="InterPro" id="IPR057242">
    <property type="entry name" value="PCFS4-like"/>
</dbReference>
<dbReference type="AlphaFoldDB" id="A0AAD9IFL0"/>
<feature type="compositionally biased region" description="Basic and acidic residues" evidence="1">
    <location>
        <begin position="427"/>
        <end position="443"/>
    </location>
</feature>
<dbReference type="GO" id="GO:0003729">
    <property type="term" value="F:mRNA binding"/>
    <property type="evidence" value="ECO:0007669"/>
    <property type="project" value="InterPro"/>
</dbReference>
<evidence type="ECO:0000313" key="3">
    <source>
        <dbReference type="EMBL" id="KAK2076209.1"/>
    </source>
</evidence>
<dbReference type="PANTHER" id="PTHR15921">
    <property type="entry name" value="PRE-MRNA CLEAVAGE COMPLEX II"/>
    <property type="match status" value="1"/>
</dbReference>
<evidence type="ECO:0000313" key="4">
    <source>
        <dbReference type="Proteomes" id="UP001255856"/>
    </source>
</evidence>
<dbReference type="GO" id="GO:0005849">
    <property type="term" value="C:mRNA cleavage factor complex"/>
    <property type="evidence" value="ECO:0007669"/>
    <property type="project" value="TreeGrafter"/>
</dbReference>
<dbReference type="GO" id="GO:0031124">
    <property type="term" value="P:mRNA 3'-end processing"/>
    <property type="evidence" value="ECO:0007669"/>
    <property type="project" value="InterPro"/>
</dbReference>
<feature type="region of interest" description="Disordered" evidence="1">
    <location>
        <begin position="186"/>
        <end position="239"/>
    </location>
</feature>
<feature type="compositionally biased region" description="Pro residues" evidence="1">
    <location>
        <begin position="228"/>
        <end position="239"/>
    </location>
</feature>
<dbReference type="GO" id="GO:0006369">
    <property type="term" value="P:termination of RNA polymerase II transcription"/>
    <property type="evidence" value="ECO:0007669"/>
    <property type="project" value="InterPro"/>
</dbReference>
<evidence type="ECO:0000259" key="2">
    <source>
        <dbReference type="PROSITE" id="PS51391"/>
    </source>
</evidence>
<dbReference type="EMBL" id="JASFZW010000011">
    <property type="protein sequence ID" value="KAK2076209.1"/>
    <property type="molecule type" value="Genomic_DNA"/>
</dbReference>
<reference evidence="3" key="1">
    <citation type="submission" date="2021-01" db="EMBL/GenBank/DDBJ databases">
        <authorList>
            <person name="Eckstrom K.M.E."/>
        </authorList>
    </citation>
    <scope>NUCLEOTIDE SEQUENCE</scope>
    <source>
        <strain evidence="3">UVCC 0001</strain>
    </source>
</reference>
<feature type="region of interest" description="Disordered" evidence="1">
    <location>
        <begin position="413"/>
        <end position="459"/>
    </location>
</feature>
<protein>
    <recommendedName>
        <fullName evidence="2">CID domain-containing protein</fullName>
    </recommendedName>
</protein>
<comment type="caution">
    <text evidence="3">The sequence shown here is derived from an EMBL/GenBank/DDBJ whole genome shotgun (WGS) entry which is preliminary data.</text>
</comment>
<organism evidence="3 4">
    <name type="scientific">Prototheca wickerhamii</name>
    <dbReference type="NCBI Taxonomy" id="3111"/>
    <lineage>
        <taxon>Eukaryota</taxon>
        <taxon>Viridiplantae</taxon>
        <taxon>Chlorophyta</taxon>
        <taxon>core chlorophytes</taxon>
        <taxon>Trebouxiophyceae</taxon>
        <taxon>Chlorellales</taxon>
        <taxon>Chlorellaceae</taxon>
        <taxon>Prototheca</taxon>
    </lineage>
</organism>
<dbReference type="InterPro" id="IPR006569">
    <property type="entry name" value="CID_dom"/>
</dbReference>
<keyword evidence="4" id="KW-1185">Reference proteome</keyword>
<dbReference type="InterPro" id="IPR047415">
    <property type="entry name" value="Pcf11_CID"/>
</dbReference>
<dbReference type="CDD" id="cd16982">
    <property type="entry name" value="CID_Pcf11"/>
    <property type="match status" value="1"/>
</dbReference>
<dbReference type="Pfam" id="PF23228">
    <property type="entry name" value="zf_PCFS4"/>
    <property type="match status" value="1"/>
</dbReference>
<dbReference type="SUPFAM" id="SSF48464">
    <property type="entry name" value="ENTH/VHS domain"/>
    <property type="match status" value="1"/>
</dbReference>
<dbReference type="InterPro" id="IPR008942">
    <property type="entry name" value="ENTH_VHS"/>
</dbReference>
<proteinExistence type="predicted"/>
<dbReference type="PANTHER" id="PTHR15921:SF3">
    <property type="entry name" value="PRE-MRNA CLEAVAGE COMPLEX 2 PROTEIN PCF11"/>
    <property type="match status" value="1"/>
</dbReference>
<feature type="domain" description="CID" evidence="2">
    <location>
        <begin position="3"/>
        <end position="133"/>
    </location>
</feature>
<sequence length="459" mass="49006">MDPSQGFIAEFRGFVEELVSPEKRNIVALTEIAREALQMQAQAVPGLATVIIDRIVEAPQQLKLPAFYLLDSISKLVGEPYKAYFGVHLPRAFGAAWAAGTSRPALLKLLATWQGVFPERVLEAVRAEIEAPLAPRYDPLPAPNFPAAAAEPQPALYGVRYSEPAVYPHHADPAAYSRQHSLYGAHEPGAGYARDRTGYDQGRAGLAPREGTPPNAAQRPAAAKARKTPPPGMTYPVPAEPRPAVASALPLPDLLSSLLAAGVLGNPAAAASGPAAARPAQDADAGPSPIFSPDAIKKENPAAVRRLLERTQATKSSFLDLQFLRRARRSGAQLRASRLWYVDRYGPSPSVRVDEDQPNCALSGEAFDQVWDEDRQEWRFAGAVVLEGDDAARHGVPDGSIVLVSALGSGAGVGKAEPDAGSALDGTIKEEEGDLKPSEIKLEAEEEEVQASPKRIKLE</sequence>
<dbReference type="GO" id="GO:0005737">
    <property type="term" value="C:cytoplasm"/>
    <property type="evidence" value="ECO:0007669"/>
    <property type="project" value="TreeGrafter"/>
</dbReference>
<dbReference type="SMART" id="SM00582">
    <property type="entry name" value="RPR"/>
    <property type="match status" value="1"/>
</dbReference>
<dbReference type="Proteomes" id="UP001255856">
    <property type="component" value="Unassembled WGS sequence"/>
</dbReference>
<feature type="compositionally biased region" description="Low complexity" evidence="1">
    <location>
        <begin position="268"/>
        <end position="287"/>
    </location>
</feature>
<gene>
    <name evidence="3" type="ORF">QBZ16_001141</name>
</gene>
<evidence type="ECO:0000256" key="1">
    <source>
        <dbReference type="SAM" id="MobiDB-lite"/>
    </source>
</evidence>
<dbReference type="GO" id="GO:0000993">
    <property type="term" value="F:RNA polymerase II complex binding"/>
    <property type="evidence" value="ECO:0007669"/>
    <property type="project" value="InterPro"/>
</dbReference>
<dbReference type="PROSITE" id="PS51391">
    <property type="entry name" value="CID"/>
    <property type="match status" value="1"/>
</dbReference>
<feature type="region of interest" description="Disordered" evidence="1">
    <location>
        <begin position="268"/>
        <end position="296"/>
    </location>
</feature>
<dbReference type="Gene3D" id="1.25.40.90">
    <property type="match status" value="1"/>
</dbReference>
<name>A0AAD9IFL0_PROWI</name>
<feature type="compositionally biased region" description="Low complexity" evidence="1">
    <location>
        <begin position="212"/>
        <end position="223"/>
    </location>
</feature>
<dbReference type="InterPro" id="IPR045154">
    <property type="entry name" value="PCF11-like"/>
</dbReference>
<accession>A0AAD9IFL0</accession>